<keyword evidence="4" id="KW-0560">Oxidoreductase</keyword>
<keyword evidence="4" id="KW-0472">Membrane</keyword>
<dbReference type="Pfam" id="PF03015">
    <property type="entry name" value="Sterile"/>
    <property type="match status" value="1"/>
</dbReference>
<keyword evidence="4" id="KW-1133">Transmembrane helix</keyword>
<evidence type="ECO:0000313" key="7">
    <source>
        <dbReference type="EMBL" id="KAJ6985901.1"/>
    </source>
</evidence>
<protein>
    <recommendedName>
        <fullName evidence="4">Fatty acyl-CoA reductase</fullName>
        <ecNumber evidence="4">1.2.1.84</ecNumber>
    </recommendedName>
</protein>
<dbReference type="InterPro" id="IPR026055">
    <property type="entry name" value="FAR"/>
</dbReference>
<keyword evidence="8" id="KW-1185">Reference proteome</keyword>
<dbReference type="Pfam" id="PF07993">
    <property type="entry name" value="NAD_binding_4"/>
    <property type="match status" value="1"/>
</dbReference>
<evidence type="ECO:0000256" key="1">
    <source>
        <dbReference type="ARBA" id="ARBA00005928"/>
    </source>
</evidence>
<dbReference type="CDD" id="cd09071">
    <property type="entry name" value="FAR_C"/>
    <property type="match status" value="1"/>
</dbReference>
<dbReference type="AlphaFoldDB" id="A0AAD6MHZ0"/>
<dbReference type="Gene3D" id="3.40.50.720">
    <property type="entry name" value="NAD(P)-binding Rossmann-like Domain"/>
    <property type="match status" value="1"/>
</dbReference>
<proteinExistence type="inferred from homology"/>
<dbReference type="GO" id="GO:0035336">
    <property type="term" value="P:long-chain fatty-acyl-CoA metabolic process"/>
    <property type="evidence" value="ECO:0007669"/>
    <property type="project" value="TreeGrafter"/>
</dbReference>
<comment type="caution">
    <text evidence="7">The sequence shown here is derived from an EMBL/GenBank/DDBJ whole genome shotgun (WGS) entry which is preliminary data.</text>
</comment>
<evidence type="ECO:0000259" key="6">
    <source>
        <dbReference type="Pfam" id="PF07993"/>
    </source>
</evidence>
<feature type="transmembrane region" description="Helical" evidence="4">
    <location>
        <begin position="627"/>
        <end position="652"/>
    </location>
</feature>
<name>A0AAD6MHZ0_9ROSI</name>
<dbReference type="PANTHER" id="PTHR11011:SF84">
    <property type="entry name" value="ACYL-COA REDUCTASE-LIKE PROTEIN, PUTATIVE-RELATED"/>
    <property type="match status" value="1"/>
</dbReference>
<comment type="catalytic activity">
    <reaction evidence="4">
        <text>a long-chain fatty acyl-CoA + 2 NADPH + 2 H(+) = a long-chain primary fatty alcohol + 2 NADP(+) + CoA</text>
        <dbReference type="Rhea" id="RHEA:52716"/>
        <dbReference type="ChEBI" id="CHEBI:15378"/>
        <dbReference type="ChEBI" id="CHEBI:57287"/>
        <dbReference type="ChEBI" id="CHEBI:57783"/>
        <dbReference type="ChEBI" id="CHEBI:58349"/>
        <dbReference type="ChEBI" id="CHEBI:77396"/>
        <dbReference type="ChEBI" id="CHEBI:83139"/>
        <dbReference type="EC" id="1.2.1.84"/>
    </reaction>
</comment>
<gene>
    <name evidence="7" type="ORF">NC653_023739</name>
</gene>
<dbReference type="InterPro" id="IPR013120">
    <property type="entry name" value="FAR_NAD-bd"/>
</dbReference>
<dbReference type="PANTHER" id="PTHR11011">
    <property type="entry name" value="MALE STERILITY PROTEIN 2-RELATED"/>
    <property type="match status" value="1"/>
</dbReference>
<dbReference type="GO" id="GO:0102965">
    <property type="term" value="F:alcohol-forming long-chain fatty acyl-CoA reductase activity"/>
    <property type="evidence" value="ECO:0007669"/>
    <property type="project" value="UniProtKB-EC"/>
</dbReference>
<keyword evidence="2 4" id="KW-0444">Lipid biosynthesis</keyword>
<dbReference type="SUPFAM" id="SSF51735">
    <property type="entry name" value="NAD(P)-binding Rossmann-fold domains"/>
    <property type="match status" value="1"/>
</dbReference>
<keyword evidence="4" id="KW-0812">Transmembrane</keyword>
<dbReference type="GO" id="GO:0080019">
    <property type="term" value="F:alcohol-forming very long-chain fatty acyl-CoA reductase activity"/>
    <property type="evidence" value="ECO:0007669"/>
    <property type="project" value="InterPro"/>
</dbReference>
<evidence type="ECO:0000256" key="2">
    <source>
        <dbReference type="ARBA" id="ARBA00022516"/>
    </source>
</evidence>
<keyword evidence="3 4" id="KW-0443">Lipid metabolism</keyword>
<dbReference type="InterPro" id="IPR033640">
    <property type="entry name" value="FAR_C"/>
</dbReference>
<feature type="domain" description="Fatty acyl-CoA reductase C-terminal" evidence="5">
    <location>
        <begin position="334"/>
        <end position="429"/>
    </location>
</feature>
<feature type="domain" description="Thioester reductase (TE)" evidence="6">
    <location>
        <begin position="21"/>
        <end position="190"/>
    </location>
</feature>
<dbReference type="GO" id="GO:0010345">
    <property type="term" value="P:suberin biosynthetic process"/>
    <property type="evidence" value="ECO:0007669"/>
    <property type="project" value="TreeGrafter"/>
</dbReference>
<evidence type="ECO:0000313" key="8">
    <source>
        <dbReference type="Proteomes" id="UP001164929"/>
    </source>
</evidence>
<keyword evidence="4" id="KW-0521">NADP</keyword>
<dbReference type="InterPro" id="IPR036291">
    <property type="entry name" value="NAD(P)-bd_dom_sf"/>
</dbReference>
<accession>A0AAD6MHZ0</accession>
<dbReference type="EMBL" id="JAQIZT010000009">
    <property type="protein sequence ID" value="KAJ6985901.1"/>
    <property type="molecule type" value="Genomic_DNA"/>
</dbReference>
<reference evidence="7" key="1">
    <citation type="journal article" date="2023" name="Mol. Ecol. Resour.">
        <title>Chromosome-level genome assembly of a triploid poplar Populus alba 'Berolinensis'.</title>
        <authorList>
            <person name="Chen S."/>
            <person name="Yu Y."/>
            <person name="Wang X."/>
            <person name="Wang S."/>
            <person name="Zhang T."/>
            <person name="Zhou Y."/>
            <person name="He R."/>
            <person name="Meng N."/>
            <person name="Wang Y."/>
            <person name="Liu W."/>
            <person name="Liu Z."/>
            <person name="Liu J."/>
            <person name="Guo Q."/>
            <person name="Huang H."/>
            <person name="Sederoff R.R."/>
            <person name="Wang G."/>
            <person name="Qu G."/>
            <person name="Chen S."/>
        </authorList>
    </citation>
    <scope>NUCLEOTIDE SEQUENCE</scope>
    <source>
        <strain evidence="7">SC-2020</strain>
    </source>
</reference>
<comment type="function">
    <text evidence="4">Catalyzes the reduction of fatty acyl-CoA to fatty alcohols.</text>
</comment>
<evidence type="ECO:0000256" key="3">
    <source>
        <dbReference type="ARBA" id="ARBA00023098"/>
    </source>
</evidence>
<organism evidence="7 8">
    <name type="scientific">Populus alba x Populus x berolinensis</name>
    <dbReference type="NCBI Taxonomy" id="444605"/>
    <lineage>
        <taxon>Eukaryota</taxon>
        <taxon>Viridiplantae</taxon>
        <taxon>Streptophyta</taxon>
        <taxon>Embryophyta</taxon>
        <taxon>Tracheophyta</taxon>
        <taxon>Spermatophyta</taxon>
        <taxon>Magnoliopsida</taxon>
        <taxon>eudicotyledons</taxon>
        <taxon>Gunneridae</taxon>
        <taxon>Pentapetalae</taxon>
        <taxon>rosids</taxon>
        <taxon>fabids</taxon>
        <taxon>Malpighiales</taxon>
        <taxon>Salicaceae</taxon>
        <taxon>Saliceae</taxon>
        <taxon>Populus</taxon>
    </lineage>
</organism>
<dbReference type="EC" id="1.2.1.84" evidence="4"/>
<sequence length="662" mass="75252">MELGSILQFLDNKTILVTGATVFVEKILRVQPNVKKFYLLLRAADAKSGTERLRDEVIGKDLFRVLREKHGAGLHSFISEKVTPVPGDISHEDLGVKDSSLKDEMWREIDVMLNFAATTNFDERYDVALGINTLGALHVLNFAKKCVKIKMLVHVSTAYVCGEDAGLILEQPYHMGMAKKGDEKIDINFEKRMVQEKLNELKLENVPEKQITSAMKDFGIERTIDSIIVGYGKGRVTCFISGPRSTLDVIPADMVVNAIIVAMVARAKQHSEIIYHLGSSFRNPVNFSNLHDFSFRYFSEHPWINKEGDSVKIGKGIVLSSMSKFYTYMAIRFLLPLKALQLFNTLLFKKYQDLYTVLDRRVKLVMRLVDLYKPYVFFEGIFDDINSEELRIISKKTCHETDIFDFDPMNINWEDYMINVHIPGLVKYCNFGCREADESRLREVCESFLGPPTGMAESTSSDTKMVSWDPCVLGMRKHKLLREDILPAMASNRKVQRLLNEFMDLLSEYGSVETNQKTPVLRTTSQQATSQMNCDPPVTEQMDTAPQAIDHTNAAQPAKDHEDPTPIITDEADHIPLAVDEVDLCPMVTDQVIQDSLDREAAFCNQFSYSLYKFKHDKLPSLRLKGWALLFSAFILAFFCCSCDAFSVYFCMYGCSRPGSRR</sequence>
<dbReference type="CDD" id="cd05236">
    <property type="entry name" value="FAR-N_SDR_e"/>
    <property type="match status" value="1"/>
</dbReference>
<evidence type="ECO:0000256" key="4">
    <source>
        <dbReference type="RuleBase" id="RU363097"/>
    </source>
</evidence>
<dbReference type="Proteomes" id="UP001164929">
    <property type="component" value="Chromosome 9"/>
</dbReference>
<evidence type="ECO:0000259" key="5">
    <source>
        <dbReference type="Pfam" id="PF03015"/>
    </source>
</evidence>
<comment type="similarity">
    <text evidence="1 4">Belongs to the fatty acyl-CoA reductase family.</text>
</comment>